<protein>
    <recommendedName>
        <fullName evidence="3">Phage portal protein</fullName>
    </recommendedName>
</protein>
<name>A0A653VGJ3_BACAB</name>
<dbReference type="EMBL" id="CABWLH010000010">
    <property type="protein sequence ID" value="VXC05320.1"/>
    <property type="molecule type" value="Genomic_DNA"/>
</dbReference>
<dbReference type="RefSeq" id="WP_159159934.1">
    <property type="nucleotide sequence ID" value="NZ_JAKROR010000014.1"/>
</dbReference>
<accession>A0A653VGJ3</accession>
<evidence type="ECO:0008006" key="3">
    <source>
        <dbReference type="Google" id="ProtNLM"/>
    </source>
</evidence>
<reference evidence="1 2" key="1">
    <citation type="submission" date="2019-10" db="EMBL/GenBank/DDBJ databases">
        <authorList>
            <person name="Karimi E."/>
        </authorList>
    </citation>
    <scope>NUCLEOTIDE SEQUENCE [LARGE SCALE GENOMIC DNA]</scope>
    <source>
        <strain evidence="1">Bacillus sp. 348</strain>
    </source>
</reference>
<gene>
    <name evidence="1" type="primary">yqcE</name>
    <name evidence="1" type="ORF">BACI348_50136</name>
</gene>
<dbReference type="Proteomes" id="UP000433089">
    <property type="component" value="Unassembled WGS sequence"/>
</dbReference>
<dbReference type="AlphaFoldDB" id="A0A653VGJ3"/>
<sequence>MNYWVMALYFKWVTPELVKQAVELGDCSMEDLNEGYEQRILTLEQLKEMEASIKERE</sequence>
<organism evidence="1 2">
    <name type="scientific">Bacillus altitudinis</name>
    <dbReference type="NCBI Taxonomy" id="293387"/>
    <lineage>
        <taxon>Bacteria</taxon>
        <taxon>Bacillati</taxon>
        <taxon>Bacillota</taxon>
        <taxon>Bacilli</taxon>
        <taxon>Bacillales</taxon>
        <taxon>Bacillaceae</taxon>
        <taxon>Bacillus</taxon>
    </lineage>
</organism>
<evidence type="ECO:0000313" key="2">
    <source>
        <dbReference type="Proteomes" id="UP000433089"/>
    </source>
</evidence>
<proteinExistence type="predicted"/>
<evidence type="ECO:0000313" key="1">
    <source>
        <dbReference type="EMBL" id="VXC05320.1"/>
    </source>
</evidence>